<evidence type="ECO:0000313" key="4">
    <source>
        <dbReference type="Proteomes" id="UP000261210"/>
    </source>
</evidence>
<evidence type="ECO:0000313" key="1">
    <source>
        <dbReference type="EMBL" id="RGK62435.1"/>
    </source>
</evidence>
<dbReference type="EMBL" id="QSQU01000014">
    <property type="protein sequence ID" value="RGK62435.1"/>
    <property type="molecule type" value="Genomic_DNA"/>
</dbReference>
<dbReference type="Proteomes" id="UP000284495">
    <property type="component" value="Unassembled WGS sequence"/>
</dbReference>
<comment type="caution">
    <text evidence="1">The sequence shown here is derived from an EMBL/GenBank/DDBJ whole genome shotgun (WGS) entry which is preliminary data.</text>
</comment>
<organism evidence="1 4">
    <name type="scientific">Bacteroides xylanisolvens</name>
    <dbReference type="NCBI Taxonomy" id="371601"/>
    <lineage>
        <taxon>Bacteria</taxon>
        <taxon>Pseudomonadati</taxon>
        <taxon>Bacteroidota</taxon>
        <taxon>Bacteroidia</taxon>
        <taxon>Bacteroidales</taxon>
        <taxon>Bacteroidaceae</taxon>
        <taxon>Bacteroides</taxon>
    </lineage>
</organism>
<evidence type="ECO:0000313" key="3">
    <source>
        <dbReference type="EMBL" id="RHL41283.1"/>
    </source>
</evidence>
<dbReference type="EMBL" id="QRYV01000039">
    <property type="protein sequence ID" value="RGV12410.1"/>
    <property type="molecule type" value="Genomic_DNA"/>
</dbReference>
<name>A0A3E4NG09_9BACE</name>
<dbReference type="Proteomes" id="UP000283369">
    <property type="component" value="Unassembled WGS sequence"/>
</dbReference>
<evidence type="ECO:0000313" key="2">
    <source>
        <dbReference type="EMBL" id="RGV12410.1"/>
    </source>
</evidence>
<accession>A0A3E4NG09</accession>
<gene>
    <name evidence="3" type="ORF">DW027_01990</name>
    <name evidence="2" type="ORF">DWW25_16140</name>
    <name evidence="1" type="ORF">DXD03_11660</name>
</gene>
<sequence>MYPLLAMCKAHKVNSRTYPNDVIARMPYMQKANYEELLQMLPHKWKEIKNDGDTTIDGCINSSFLD</sequence>
<evidence type="ECO:0000313" key="6">
    <source>
        <dbReference type="Proteomes" id="UP000284495"/>
    </source>
</evidence>
<protein>
    <recommendedName>
        <fullName evidence="7">Transposase domain-containing protein</fullName>
    </recommendedName>
</protein>
<dbReference type="Proteomes" id="UP000261210">
    <property type="component" value="Unassembled WGS sequence"/>
</dbReference>
<reference evidence="4 5" key="1">
    <citation type="submission" date="2018-08" db="EMBL/GenBank/DDBJ databases">
        <title>A genome reference for cultivated species of the human gut microbiota.</title>
        <authorList>
            <person name="Zou Y."/>
            <person name="Xue W."/>
            <person name="Luo G."/>
        </authorList>
    </citation>
    <scope>NUCLEOTIDE SEQUENCE [LARGE SCALE GENOMIC DNA]</scope>
    <source>
        <strain evidence="2 5">AF14-7</strain>
        <strain evidence="3 6">AF38-2</strain>
        <strain evidence="1 4">TF10-34</strain>
    </source>
</reference>
<evidence type="ECO:0000313" key="5">
    <source>
        <dbReference type="Proteomes" id="UP000283369"/>
    </source>
</evidence>
<dbReference type="AlphaFoldDB" id="A0A3E4NG09"/>
<evidence type="ECO:0008006" key="7">
    <source>
        <dbReference type="Google" id="ProtNLM"/>
    </source>
</evidence>
<dbReference type="EMBL" id="QROO01000002">
    <property type="protein sequence ID" value="RHL41283.1"/>
    <property type="molecule type" value="Genomic_DNA"/>
</dbReference>
<proteinExistence type="predicted"/>